<sequence length="568" mass="65042">MSSSFLVPFTLNVRLSVSCSSLHDGLGGLLSLLRADDHSVKAGTMSRDPCADGEKQDALRHLLSRDASVLSEIDFRGDIPAIEDFASTIRSVDSFEKGYISLIFREYCKRMGIISEWKASLQAAQRESSFPISGALLDTVIAEEASARAELHTSREHFVEWAKGVAPRWLETARNMGASKKTEDGAAERAQNQLETVIAQQFGFSGNDVVNSGPPSSPRVTGANSDALRRQAIAMIEQEQSLRRQEAKTRVASLLEQEEQLRCQMEERRQKRETEEKRQHQANMEAFCQQLRQEEESFRQRMEARESERLQLLEHIEAEEQWLSQRLADRERQRALEIEAKERAEREQRELYREHVEAEEELLRNRLQQYEASRKMEAEKARQKEKEDREELYEHVLAEEQLIRQRLEQREKEAERRARYELYHAGRADAGLGNTDSTLPEHSFGTQQLVGYQAINNSYTGVGVRGERQAFTSPQGHPHSYHQQVHSLPHVQHYQQQYLPQVITSPAQPSCYPVAPAVPQPATVYSPLTQSVVTPPYNHYVSYHPQGELQSPQPPQMFPGNHPYYLNR</sequence>
<protein>
    <submittedName>
        <fullName evidence="3">Uncharacterized protein</fullName>
    </submittedName>
</protein>
<gene>
    <name evidence="3" type="ORF">TbgDal_XI2220</name>
</gene>
<dbReference type="OrthoDB" id="273913at2759"/>
<feature type="region of interest" description="Disordered" evidence="2">
    <location>
        <begin position="544"/>
        <end position="568"/>
    </location>
</feature>
<organism evidence="3 4">
    <name type="scientific">Trypanosoma brucei gambiense (strain MHOM/CI/86/DAL972)</name>
    <dbReference type="NCBI Taxonomy" id="679716"/>
    <lineage>
        <taxon>Eukaryota</taxon>
        <taxon>Discoba</taxon>
        <taxon>Euglenozoa</taxon>
        <taxon>Kinetoplastea</taxon>
        <taxon>Metakinetoplastina</taxon>
        <taxon>Trypanosomatida</taxon>
        <taxon>Trypanosomatidae</taxon>
        <taxon>Trypanosoma</taxon>
    </lineage>
</organism>
<evidence type="ECO:0000256" key="2">
    <source>
        <dbReference type="SAM" id="MobiDB-lite"/>
    </source>
</evidence>
<dbReference type="AlphaFoldDB" id="D0A604"/>
<dbReference type="Proteomes" id="UP000002316">
    <property type="component" value="Chromosome 11"/>
</dbReference>
<evidence type="ECO:0000256" key="1">
    <source>
        <dbReference type="SAM" id="Coils"/>
    </source>
</evidence>
<reference evidence="4" key="1">
    <citation type="journal article" date="2010" name="PLoS Negl. Trop. Dis.">
        <title>The genome sequence of Trypanosoma brucei gambiense, causative agent of chronic human african trypanosomiasis.</title>
        <authorList>
            <person name="Jackson A.P."/>
            <person name="Sanders M."/>
            <person name="Berry A."/>
            <person name="McQuillan J."/>
            <person name="Aslett M.A."/>
            <person name="Quail M.A."/>
            <person name="Chukualim B."/>
            <person name="Capewell P."/>
            <person name="MacLeod A."/>
            <person name="Melville S.E."/>
            <person name="Gibson W."/>
            <person name="Barry J.D."/>
            <person name="Berriman M."/>
            <person name="Hertz-Fowler C."/>
        </authorList>
    </citation>
    <scope>NUCLEOTIDE SEQUENCE [LARGE SCALE GENOMIC DNA]</scope>
    <source>
        <strain evidence="4">MHOM/CI/86/DAL972</strain>
    </source>
</reference>
<keyword evidence="1" id="KW-0175">Coiled coil</keyword>
<dbReference type="VEuPathDB" id="TriTrypDB:Tbg972.11.2220"/>
<accession>D0A604</accession>
<name>D0A604_TRYB9</name>
<feature type="coiled-coil region" evidence="1">
    <location>
        <begin position="244"/>
        <end position="417"/>
    </location>
</feature>
<dbReference type="EMBL" id="FN554974">
    <property type="protein sequence ID" value="CBH17105.1"/>
    <property type="molecule type" value="Genomic_DNA"/>
</dbReference>
<dbReference type="GeneID" id="23867190"/>
<proteinExistence type="predicted"/>
<dbReference type="RefSeq" id="XP_011779369.1">
    <property type="nucleotide sequence ID" value="XM_011781067.1"/>
</dbReference>
<evidence type="ECO:0000313" key="3">
    <source>
        <dbReference type="EMBL" id="CBH17105.1"/>
    </source>
</evidence>
<dbReference type="KEGG" id="tbg:TbgDal_XI2220"/>
<evidence type="ECO:0000313" key="4">
    <source>
        <dbReference type="Proteomes" id="UP000002316"/>
    </source>
</evidence>